<feature type="region of interest" description="Disordered" evidence="10">
    <location>
        <begin position="48"/>
        <end position="73"/>
    </location>
</feature>
<dbReference type="Gene3D" id="2.40.50.100">
    <property type="match status" value="1"/>
</dbReference>
<feature type="compositionally biased region" description="Pro residues" evidence="10">
    <location>
        <begin position="53"/>
        <end position="62"/>
    </location>
</feature>
<evidence type="ECO:0000256" key="8">
    <source>
        <dbReference type="ARBA" id="ARBA00023136"/>
    </source>
</evidence>
<dbReference type="Gene3D" id="2.40.30.170">
    <property type="match status" value="1"/>
</dbReference>
<dbReference type="AlphaFoldDB" id="A0AA97AR61"/>
<dbReference type="PANTHER" id="PTHR30386">
    <property type="entry name" value="MEMBRANE FUSION SUBUNIT OF EMRAB-TOLC MULTIDRUG EFFLUX PUMP"/>
    <property type="match status" value="1"/>
</dbReference>
<comment type="subcellular location">
    <subcellularLocation>
        <location evidence="1">Cell inner membrane</location>
        <topology evidence="1">Single-pass membrane protein</topology>
    </subcellularLocation>
</comment>
<dbReference type="NCBIfam" id="TIGR01843">
    <property type="entry name" value="type_I_hlyD"/>
    <property type="match status" value="1"/>
</dbReference>
<evidence type="ECO:0000313" key="12">
    <source>
        <dbReference type="EMBL" id="WNZ24798.1"/>
    </source>
</evidence>
<dbReference type="SUPFAM" id="SSF111369">
    <property type="entry name" value="HlyD-like secretion proteins"/>
    <property type="match status" value="1"/>
</dbReference>
<proteinExistence type="inferred from homology"/>
<dbReference type="PANTHER" id="PTHR30386:SF26">
    <property type="entry name" value="TRANSPORT PROTEIN COMB"/>
    <property type="match status" value="1"/>
</dbReference>
<keyword evidence="9" id="KW-0175">Coiled coil</keyword>
<name>A0AA97AR61_9CYAN</name>
<evidence type="ECO:0000256" key="4">
    <source>
        <dbReference type="ARBA" id="ARBA00022475"/>
    </source>
</evidence>
<evidence type="ECO:0000256" key="3">
    <source>
        <dbReference type="ARBA" id="ARBA00022448"/>
    </source>
</evidence>
<keyword evidence="6" id="KW-0812">Transmembrane</keyword>
<evidence type="ECO:0000256" key="7">
    <source>
        <dbReference type="ARBA" id="ARBA00022989"/>
    </source>
</evidence>
<sequence length="497" mass="54702">MPNIAPDFSSNGFQLSVLPDFLSDGIATLPAESLEVLSNQQAAQIYGGIASPQAPPPNPQPERPSASPAARKPASSQWSVALQTLLDQPPANFPRLLMLGGLSFCVLFTVWAWFSRVQEVSHAQGRLVPQGEVYKVQPVMQGEIARVLAAEGQHVKAGDVIAQFDSRLANAEVDRLQQSLSAYRLQLLQTQGIIKQTQFGLDIQQAITTAQAEEQEAAIAQAKASTQTTQTILGQLQVEAEAYEERLARLQPLIEAGAFAKDRLFELEQTLRQHHRTVIQHQGQLKQSTTEAERLQAQLVQTQAKGKQDLLQMQERIQKLELEAAQLQAKITETETLLKAAQTKLEQMYLYAPVNGTISTLKLKNSGEVIQPGQTVAEITPERAPLILSALVPNHEAGLVQVNMKAQVKFDAFPYQEYGIVPGRVIAISPDAETDERGNAVYRLKIALDRKAVVHEGRTVQLKPGQTAQAEVVTRQRRLLDIFLDPIKKLREAGINL</sequence>
<keyword evidence="3" id="KW-0813">Transport</keyword>
<evidence type="ECO:0000256" key="2">
    <source>
        <dbReference type="ARBA" id="ARBA00009477"/>
    </source>
</evidence>
<evidence type="ECO:0000256" key="9">
    <source>
        <dbReference type="SAM" id="Coils"/>
    </source>
</evidence>
<organism evidence="12">
    <name type="scientific">Leptolyngbya sp. NK1-12</name>
    <dbReference type="NCBI Taxonomy" id="2547451"/>
    <lineage>
        <taxon>Bacteria</taxon>
        <taxon>Bacillati</taxon>
        <taxon>Cyanobacteriota</taxon>
        <taxon>Cyanophyceae</taxon>
        <taxon>Leptolyngbyales</taxon>
        <taxon>Leptolyngbyaceae</taxon>
        <taxon>Leptolyngbya group</taxon>
        <taxon>Leptolyngbya</taxon>
    </lineage>
</organism>
<dbReference type="RefSeq" id="WP_316430766.1">
    <property type="nucleotide sequence ID" value="NZ_CP053586.1"/>
</dbReference>
<dbReference type="Pfam" id="PF26002">
    <property type="entry name" value="Beta-barrel_AprE"/>
    <property type="match status" value="1"/>
</dbReference>
<feature type="compositionally biased region" description="Low complexity" evidence="10">
    <location>
        <begin position="63"/>
        <end position="73"/>
    </location>
</feature>
<feature type="coiled-coil region" evidence="9">
    <location>
        <begin position="278"/>
        <end position="344"/>
    </location>
</feature>
<keyword evidence="8" id="KW-0472">Membrane</keyword>
<protein>
    <submittedName>
        <fullName evidence="12">HlyD family type I secretion periplasmic adaptor subunit</fullName>
    </submittedName>
</protein>
<keyword evidence="4" id="KW-1003">Cell membrane</keyword>
<reference evidence="12" key="1">
    <citation type="submission" date="2020-05" db="EMBL/GenBank/DDBJ databases">
        <authorList>
            <person name="Zhu T."/>
            <person name="Keshari N."/>
            <person name="Lu X."/>
        </authorList>
    </citation>
    <scope>NUCLEOTIDE SEQUENCE</scope>
    <source>
        <strain evidence="12">NK1-12</strain>
    </source>
</reference>
<comment type="similarity">
    <text evidence="2">Belongs to the membrane fusion protein (MFP) (TC 8.A.1) family.</text>
</comment>
<evidence type="ECO:0000256" key="10">
    <source>
        <dbReference type="SAM" id="MobiDB-lite"/>
    </source>
</evidence>
<dbReference type="EMBL" id="CP053586">
    <property type="protein sequence ID" value="WNZ24798.1"/>
    <property type="molecule type" value="Genomic_DNA"/>
</dbReference>
<dbReference type="InterPro" id="IPR050739">
    <property type="entry name" value="MFP"/>
</dbReference>
<evidence type="ECO:0000256" key="1">
    <source>
        <dbReference type="ARBA" id="ARBA00004377"/>
    </source>
</evidence>
<accession>A0AA97AR61</accession>
<dbReference type="InterPro" id="IPR010129">
    <property type="entry name" value="T1SS_HlyD"/>
</dbReference>
<evidence type="ECO:0000259" key="11">
    <source>
        <dbReference type="Pfam" id="PF26002"/>
    </source>
</evidence>
<dbReference type="GO" id="GO:0005886">
    <property type="term" value="C:plasma membrane"/>
    <property type="evidence" value="ECO:0007669"/>
    <property type="project" value="UniProtKB-SubCell"/>
</dbReference>
<dbReference type="Gene3D" id="1.10.287.470">
    <property type="entry name" value="Helix hairpin bin"/>
    <property type="match status" value="1"/>
</dbReference>
<evidence type="ECO:0000256" key="5">
    <source>
        <dbReference type="ARBA" id="ARBA00022519"/>
    </source>
</evidence>
<gene>
    <name evidence="12" type="ORF">HJG54_19410</name>
</gene>
<evidence type="ECO:0000256" key="6">
    <source>
        <dbReference type="ARBA" id="ARBA00022692"/>
    </source>
</evidence>
<keyword evidence="7" id="KW-1133">Transmembrane helix</keyword>
<dbReference type="InterPro" id="IPR058982">
    <property type="entry name" value="Beta-barrel_AprE"/>
</dbReference>
<dbReference type="GO" id="GO:0015031">
    <property type="term" value="P:protein transport"/>
    <property type="evidence" value="ECO:0007669"/>
    <property type="project" value="InterPro"/>
</dbReference>
<feature type="domain" description="AprE-like beta-barrel" evidence="11">
    <location>
        <begin position="386"/>
        <end position="475"/>
    </location>
</feature>
<keyword evidence="5" id="KW-0997">Cell inner membrane</keyword>
<dbReference type="PRINTS" id="PR01490">
    <property type="entry name" value="RTXTOXIND"/>
</dbReference>